<reference evidence="1" key="2">
    <citation type="submission" date="2023-05" db="EMBL/GenBank/DDBJ databases">
        <authorList>
            <consortium name="Lawrence Berkeley National Laboratory"/>
            <person name="Steindorff A."/>
            <person name="Hensen N."/>
            <person name="Bonometti L."/>
            <person name="Westerberg I."/>
            <person name="Brannstrom I.O."/>
            <person name="Guillou S."/>
            <person name="Cros-Aarteil S."/>
            <person name="Calhoun S."/>
            <person name="Haridas S."/>
            <person name="Kuo A."/>
            <person name="Mondo S."/>
            <person name="Pangilinan J."/>
            <person name="Riley R."/>
            <person name="Labutti K."/>
            <person name="Andreopoulos B."/>
            <person name="Lipzen A."/>
            <person name="Chen C."/>
            <person name="Yanf M."/>
            <person name="Daum C."/>
            <person name="Ng V."/>
            <person name="Clum A."/>
            <person name="Ohm R."/>
            <person name="Martin F."/>
            <person name="Silar P."/>
            <person name="Natvig D."/>
            <person name="Lalanne C."/>
            <person name="Gautier V."/>
            <person name="Ament-Velasquez S.L."/>
            <person name="Kruys A."/>
            <person name="Hutchinson M.I."/>
            <person name="Powell A.J."/>
            <person name="Barry K."/>
            <person name="Miller A.N."/>
            <person name="Grigoriev I.V."/>
            <person name="Debuchy R."/>
            <person name="Gladieux P."/>
            <person name="Thoren M.H."/>
            <person name="Johannesson H."/>
        </authorList>
    </citation>
    <scope>NUCLEOTIDE SEQUENCE</scope>
    <source>
        <strain evidence="1">CBS 892.96</strain>
    </source>
</reference>
<proteinExistence type="predicted"/>
<name>A0AAN6W6S6_9PEZI</name>
<dbReference type="AlphaFoldDB" id="A0AAN6W6S6"/>
<comment type="caution">
    <text evidence="1">The sequence shown here is derived from an EMBL/GenBank/DDBJ whole genome shotgun (WGS) entry which is preliminary data.</text>
</comment>
<keyword evidence="2" id="KW-1185">Reference proteome</keyword>
<sequence>MANCYTPGSGTFRRLKRDLWGNKVILCEQTVFCFDDESSRYLAARKEGTDVGHFDENARGWEHDVAESKRMLKTSTRFSVLKRRAAYSPSLIGSLVEATKETEASRSKVELQQRKGQEYEKSARQGKCKTYGSGGKRSTERQALLNQLFCARSILGNHEPEKNRISTVANESAQYLNLLVTESTHDAALGKGSMDFKIYVVGLLDILRGASEMVVTCGTSYNILGAVIQSKVIAVFDTNLTLPVWNAASQWVVRGWAFVLAVELSPVQGFGGHV</sequence>
<evidence type="ECO:0000313" key="2">
    <source>
        <dbReference type="Proteomes" id="UP001302321"/>
    </source>
</evidence>
<dbReference type="Proteomes" id="UP001302321">
    <property type="component" value="Unassembled WGS sequence"/>
</dbReference>
<dbReference type="EMBL" id="MU866196">
    <property type="protein sequence ID" value="KAK4176464.1"/>
    <property type="molecule type" value="Genomic_DNA"/>
</dbReference>
<accession>A0AAN6W6S6</accession>
<gene>
    <name evidence="1" type="ORF">QBC36DRAFT_311090</name>
</gene>
<reference evidence="1" key="1">
    <citation type="journal article" date="2023" name="Mol. Phylogenet. Evol.">
        <title>Genome-scale phylogeny and comparative genomics of the fungal order Sordariales.</title>
        <authorList>
            <person name="Hensen N."/>
            <person name="Bonometti L."/>
            <person name="Westerberg I."/>
            <person name="Brannstrom I.O."/>
            <person name="Guillou S."/>
            <person name="Cros-Aarteil S."/>
            <person name="Calhoun S."/>
            <person name="Haridas S."/>
            <person name="Kuo A."/>
            <person name="Mondo S."/>
            <person name="Pangilinan J."/>
            <person name="Riley R."/>
            <person name="LaButti K."/>
            <person name="Andreopoulos B."/>
            <person name="Lipzen A."/>
            <person name="Chen C."/>
            <person name="Yan M."/>
            <person name="Daum C."/>
            <person name="Ng V."/>
            <person name="Clum A."/>
            <person name="Steindorff A."/>
            <person name="Ohm R.A."/>
            <person name="Martin F."/>
            <person name="Silar P."/>
            <person name="Natvig D.O."/>
            <person name="Lalanne C."/>
            <person name="Gautier V."/>
            <person name="Ament-Velasquez S.L."/>
            <person name="Kruys A."/>
            <person name="Hutchinson M.I."/>
            <person name="Powell A.J."/>
            <person name="Barry K."/>
            <person name="Miller A.N."/>
            <person name="Grigoriev I.V."/>
            <person name="Debuchy R."/>
            <person name="Gladieux P."/>
            <person name="Hiltunen Thoren M."/>
            <person name="Johannesson H."/>
        </authorList>
    </citation>
    <scope>NUCLEOTIDE SEQUENCE</scope>
    <source>
        <strain evidence="1">CBS 892.96</strain>
    </source>
</reference>
<evidence type="ECO:0000313" key="1">
    <source>
        <dbReference type="EMBL" id="KAK4176464.1"/>
    </source>
</evidence>
<organism evidence="1 2">
    <name type="scientific">Triangularia setosa</name>
    <dbReference type="NCBI Taxonomy" id="2587417"/>
    <lineage>
        <taxon>Eukaryota</taxon>
        <taxon>Fungi</taxon>
        <taxon>Dikarya</taxon>
        <taxon>Ascomycota</taxon>
        <taxon>Pezizomycotina</taxon>
        <taxon>Sordariomycetes</taxon>
        <taxon>Sordariomycetidae</taxon>
        <taxon>Sordariales</taxon>
        <taxon>Podosporaceae</taxon>
        <taxon>Triangularia</taxon>
    </lineage>
</organism>
<protein>
    <submittedName>
        <fullName evidence="1">Uncharacterized protein</fullName>
    </submittedName>
</protein>